<gene>
    <name evidence="4" type="primary">hupB</name>
    <name evidence="4" type="ORF">KBTEX_01174</name>
</gene>
<dbReference type="InterPro" id="IPR010992">
    <property type="entry name" value="IHF-like_DNA-bd_dom_sf"/>
</dbReference>
<dbReference type="PANTHER" id="PTHR33175">
    <property type="entry name" value="DNA-BINDING PROTEIN HU"/>
    <property type="match status" value="1"/>
</dbReference>
<dbReference type="SMART" id="SM00411">
    <property type="entry name" value="BHL"/>
    <property type="match status" value="1"/>
</dbReference>
<sequence>MNKSELIEAVAQSADISKAAATRAVDAFVDSVADALREGDQVTLVGFGTFTVRERAARTGRNPRTGETINIPASKVPGFKAGKALKDAVN</sequence>
<organism evidence="4">
    <name type="scientific">uncultured organism</name>
    <dbReference type="NCBI Taxonomy" id="155900"/>
    <lineage>
        <taxon>unclassified sequences</taxon>
        <taxon>environmental samples</taxon>
    </lineage>
</organism>
<keyword evidence="2" id="KW-0226">DNA condensation</keyword>
<dbReference type="Gene3D" id="4.10.520.10">
    <property type="entry name" value="IHF-like DNA-binding proteins"/>
    <property type="match status" value="1"/>
</dbReference>
<dbReference type="GO" id="GO:0030527">
    <property type="term" value="F:structural constituent of chromatin"/>
    <property type="evidence" value="ECO:0007669"/>
    <property type="project" value="InterPro"/>
</dbReference>
<dbReference type="CDD" id="cd13831">
    <property type="entry name" value="HU"/>
    <property type="match status" value="1"/>
</dbReference>
<dbReference type="EMBL" id="MN079090">
    <property type="protein sequence ID" value="QEA04860.1"/>
    <property type="molecule type" value="Genomic_DNA"/>
</dbReference>
<dbReference type="GO" id="GO:0010467">
    <property type="term" value="P:gene expression"/>
    <property type="evidence" value="ECO:0007669"/>
    <property type="project" value="UniProtKB-ARBA"/>
</dbReference>
<proteinExistence type="inferred from homology"/>
<name>A0A5B8R844_9ZZZZ</name>
<evidence type="ECO:0000256" key="1">
    <source>
        <dbReference type="ARBA" id="ARBA00010529"/>
    </source>
</evidence>
<keyword evidence="3 4" id="KW-0238">DNA-binding</keyword>
<dbReference type="AlphaFoldDB" id="A0A5B8R844"/>
<dbReference type="PANTHER" id="PTHR33175:SF3">
    <property type="entry name" value="DNA-BINDING PROTEIN HU-BETA"/>
    <property type="match status" value="1"/>
</dbReference>
<accession>A0A5B8R844</accession>
<dbReference type="GO" id="GO:0030261">
    <property type="term" value="P:chromosome condensation"/>
    <property type="evidence" value="ECO:0007669"/>
    <property type="project" value="UniProtKB-KW"/>
</dbReference>
<dbReference type="InterPro" id="IPR020816">
    <property type="entry name" value="Histone-like_DNA-bd_CS"/>
</dbReference>
<evidence type="ECO:0000256" key="3">
    <source>
        <dbReference type="ARBA" id="ARBA00023125"/>
    </source>
</evidence>
<dbReference type="FunFam" id="4.10.520.10:FF:000001">
    <property type="entry name" value="DNA-binding protein HU"/>
    <property type="match status" value="1"/>
</dbReference>
<comment type="similarity">
    <text evidence="1">Belongs to the bacterial histone-like protein family.</text>
</comment>
<dbReference type="PROSITE" id="PS00045">
    <property type="entry name" value="HISTONE_LIKE"/>
    <property type="match status" value="1"/>
</dbReference>
<protein>
    <submittedName>
        <fullName evidence="4">DNA-binding protein HU-beta</fullName>
    </submittedName>
</protein>
<dbReference type="Pfam" id="PF00216">
    <property type="entry name" value="Bac_DNA_binding"/>
    <property type="match status" value="1"/>
</dbReference>
<dbReference type="GO" id="GO:0042802">
    <property type="term" value="F:identical protein binding"/>
    <property type="evidence" value="ECO:0007669"/>
    <property type="project" value="UniProtKB-ARBA"/>
</dbReference>
<dbReference type="GO" id="GO:0003677">
    <property type="term" value="F:DNA binding"/>
    <property type="evidence" value="ECO:0007669"/>
    <property type="project" value="UniProtKB-KW"/>
</dbReference>
<dbReference type="PRINTS" id="PR01727">
    <property type="entry name" value="DNABINDINGHU"/>
</dbReference>
<evidence type="ECO:0000313" key="4">
    <source>
        <dbReference type="EMBL" id="QEA04860.1"/>
    </source>
</evidence>
<evidence type="ECO:0000256" key="2">
    <source>
        <dbReference type="ARBA" id="ARBA00023067"/>
    </source>
</evidence>
<dbReference type="GO" id="GO:0032991">
    <property type="term" value="C:protein-containing complex"/>
    <property type="evidence" value="ECO:0007669"/>
    <property type="project" value="UniProtKB-ARBA"/>
</dbReference>
<dbReference type="InterPro" id="IPR000119">
    <property type="entry name" value="Hist_DNA-bd"/>
</dbReference>
<reference evidence="4" key="1">
    <citation type="submission" date="2019-06" db="EMBL/GenBank/DDBJ databases">
        <authorList>
            <person name="Murdoch R.W."/>
            <person name="Fathepure B."/>
        </authorList>
    </citation>
    <scope>NUCLEOTIDE SEQUENCE</scope>
</reference>
<dbReference type="SUPFAM" id="SSF47729">
    <property type="entry name" value="IHF-like DNA-binding proteins"/>
    <property type="match status" value="1"/>
</dbReference>